<comment type="caution">
    <text evidence="2">The sequence shown here is derived from an EMBL/GenBank/DDBJ whole genome shotgun (WGS) entry which is preliminary data.</text>
</comment>
<dbReference type="AlphaFoldDB" id="A0A934K4F2"/>
<name>A0A934K4F2_9BACT</name>
<gene>
    <name evidence="2" type="ORF">JF922_19535</name>
</gene>
<evidence type="ECO:0000313" key="2">
    <source>
        <dbReference type="EMBL" id="MBJ7600252.1"/>
    </source>
</evidence>
<feature type="transmembrane region" description="Helical" evidence="1">
    <location>
        <begin position="7"/>
        <end position="25"/>
    </location>
</feature>
<sequence length="62" mass="7104">MRFPFTFMGFLSLGLGIWIMLYFLIRRPDGPVSGGIEVAMAFLMIAFGSWVVWRRLTGREGM</sequence>
<organism evidence="2 3">
    <name type="scientific">Candidatus Nephthysia bennettiae</name>
    <dbReference type="NCBI Taxonomy" id="3127016"/>
    <lineage>
        <taxon>Bacteria</taxon>
        <taxon>Bacillati</taxon>
        <taxon>Candidatus Dormiibacterota</taxon>
        <taxon>Candidatus Dormibacteria</taxon>
        <taxon>Candidatus Dormibacterales</taxon>
        <taxon>Candidatus Dormibacteraceae</taxon>
        <taxon>Candidatus Nephthysia</taxon>
    </lineage>
</organism>
<protein>
    <submittedName>
        <fullName evidence="2">Uncharacterized protein</fullName>
    </submittedName>
</protein>
<reference evidence="2" key="1">
    <citation type="submission" date="2020-10" db="EMBL/GenBank/DDBJ databases">
        <title>Ca. Dormibacterota MAGs.</title>
        <authorList>
            <person name="Montgomery K."/>
        </authorList>
    </citation>
    <scope>NUCLEOTIDE SEQUENCE [LARGE SCALE GENOMIC DNA]</scope>
    <source>
        <strain evidence="2">SC8812_S17_10</strain>
    </source>
</reference>
<keyword evidence="1" id="KW-1133">Transmembrane helix</keyword>
<dbReference type="RefSeq" id="WP_338204011.1">
    <property type="nucleotide sequence ID" value="NZ_JAEKNR010000196.1"/>
</dbReference>
<feature type="transmembrane region" description="Helical" evidence="1">
    <location>
        <begin position="31"/>
        <end position="53"/>
    </location>
</feature>
<evidence type="ECO:0000313" key="3">
    <source>
        <dbReference type="Proteomes" id="UP000612893"/>
    </source>
</evidence>
<evidence type="ECO:0000256" key="1">
    <source>
        <dbReference type="SAM" id="Phobius"/>
    </source>
</evidence>
<dbReference type="Proteomes" id="UP000612893">
    <property type="component" value="Unassembled WGS sequence"/>
</dbReference>
<accession>A0A934K4F2</accession>
<keyword evidence="1" id="KW-0812">Transmembrane</keyword>
<keyword evidence="3" id="KW-1185">Reference proteome</keyword>
<keyword evidence="1" id="KW-0472">Membrane</keyword>
<proteinExistence type="predicted"/>
<dbReference type="EMBL" id="JAEKNR010000196">
    <property type="protein sequence ID" value="MBJ7600252.1"/>
    <property type="molecule type" value="Genomic_DNA"/>
</dbReference>